<dbReference type="Proteomes" id="UP000623467">
    <property type="component" value="Unassembled WGS sequence"/>
</dbReference>
<sequence length="190" mass="20283">MHNTDLRMGLWDASDTDSGTPACSPPSFQLLVHAALSYSSVSSSDVLEGSSAGGALPSVDVCTLRAELKCGGLGRMSVDWTYFRAFDSGMWMRIWSRWCMWWNRARGVRAGRTASLSLSCVCVLGLGNEYRRVSQVVCRDPGCMGESAGGTLRAFQGGASGAALHRHGVVGDADEMRLGISIVIGNRESA</sequence>
<dbReference type="AlphaFoldDB" id="A0A8H7DJY2"/>
<name>A0A8H7DJY2_9AGAR</name>
<reference evidence="1" key="1">
    <citation type="submission" date="2020-05" db="EMBL/GenBank/DDBJ databases">
        <title>Mycena genomes resolve the evolution of fungal bioluminescence.</title>
        <authorList>
            <person name="Tsai I.J."/>
        </authorList>
    </citation>
    <scope>NUCLEOTIDE SEQUENCE</scope>
    <source>
        <strain evidence="1">160909Yilan</strain>
    </source>
</reference>
<proteinExistence type="predicted"/>
<comment type="caution">
    <text evidence="1">The sequence shown here is derived from an EMBL/GenBank/DDBJ whole genome shotgun (WGS) entry which is preliminary data.</text>
</comment>
<organism evidence="1 2">
    <name type="scientific">Mycena sanguinolenta</name>
    <dbReference type="NCBI Taxonomy" id="230812"/>
    <lineage>
        <taxon>Eukaryota</taxon>
        <taxon>Fungi</taxon>
        <taxon>Dikarya</taxon>
        <taxon>Basidiomycota</taxon>
        <taxon>Agaricomycotina</taxon>
        <taxon>Agaricomycetes</taxon>
        <taxon>Agaricomycetidae</taxon>
        <taxon>Agaricales</taxon>
        <taxon>Marasmiineae</taxon>
        <taxon>Mycenaceae</taxon>
        <taxon>Mycena</taxon>
    </lineage>
</organism>
<evidence type="ECO:0000313" key="1">
    <source>
        <dbReference type="EMBL" id="KAF7376960.1"/>
    </source>
</evidence>
<gene>
    <name evidence="1" type="ORF">MSAN_00113800</name>
</gene>
<dbReference type="EMBL" id="JACAZH010000001">
    <property type="protein sequence ID" value="KAF7376960.1"/>
    <property type="molecule type" value="Genomic_DNA"/>
</dbReference>
<accession>A0A8H7DJY2</accession>
<evidence type="ECO:0000313" key="2">
    <source>
        <dbReference type="Proteomes" id="UP000623467"/>
    </source>
</evidence>
<keyword evidence="2" id="KW-1185">Reference proteome</keyword>
<protein>
    <submittedName>
        <fullName evidence="1">Uncharacterized protein</fullName>
    </submittedName>
</protein>